<accession>A0AAW1RS53</accession>
<evidence type="ECO:0000313" key="2">
    <source>
        <dbReference type="Proteomes" id="UP001485043"/>
    </source>
</evidence>
<sequence length="249" mass="28008">MALAFCQPVLLHSWGTSSVVFHHAAELERIRRASNMLGSDSPYTPSHVMYAKLEAEPRSFRRGCHETLAFFGSAATLSAARSIQWLLWLYATYITLLLLIRFASPDVPFLDFPIACPPEHLDSCSRIAGIDPWNNRHEVPLTVRTPQPALLMAAQLWINHQPYSSFVNVTADLAHARFVSPVWGFADDFLVQVICNRTMGTATLEVQSMSRLGRSDFGVNTQRTMAFLHTMHSKVRKGIFPDKPCYSEN</sequence>
<dbReference type="AlphaFoldDB" id="A0AAW1RS53"/>
<organism evidence="1 2">
    <name type="scientific">Apatococcus fuscideae</name>
    <dbReference type="NCBI Taxonomy" id="2026836"/>
    <lineage>
        <taxon>Eukaryota</taxon>
        <taxon>Viridiplantae</taxon>
        <taxon>Chlorophyta</taxon>
        <taxon>core chlorophytes</taxon>
        <taxon>Trebouxiophyceae</taxon>
        <taxon>Chlorellales</taxon>
        <taxon>Chlorellaceae</taxon>
        <taxon>Apatococcus</taxon>
    </lineage>
</organism>
<evidence type="ECO:0008006" key="3">
    <source>
        <dbReference type="Google" id="ProtNLM"/>
    </source>
</evidence>
<comment type="caution">
    <text evidence="1">The sequence shown here is derived from an EMBL/GenBank/DDBJ whole genome shotgun (WGS) entry which is preliminary data.</text>
</comment>
<dbReference type="Pfam" id="PF07386">
    <property type="entry name" value="DUF1499"/>
    <property type="match status" value="1"/>
</dbReference>
<dbReference type="Proteomes" id="UP001485043">
    <property type="component" value="Unassembled WGS sequence"/>
</dbReference>
<reference evidence="1 2" key="1">
    <citation type="journal article" date="2024" name="Nat. Commun.">
        <title>Phylogenomics reveals the evolutionary origins of lichenization in chlorophyte algae.</title>
        <authorList>
            <person name="Puginier C."/>
            <person name="Libourel C."/>
            <person name="Otte J."/>
            <person name="Skaloud P."/>
            <person name="Haon M."/>
            <person name="Grisel S."/>
            <person name="Petersen M."/>
            <person name="Berrin J.G."/>
            <person name="Delaux P.M."/>
            <person name="Dal Grande F."/>
            <person name="Keller J."/>
        </authorList>
    </citation>
    <scope>NUCLEOTIDE SEQUENCE [LARGE SCALE GENOMIC DNA]</scope>
    <source>
        <strain evidence="1 2">SAG 2523</strain>
    </source>
</reference>
<evidence type="ECO:0000313" key="1">
    <source>
        <dbReference type="EMBL" id="KAK9836403.1"/>
    </source>
</evidence>
<proteinExistence type="predicted"/>
<name>A0AAW1RS53_9CHLO</name>
<dbReference type="InterPro" id="IPR010865">
    <property type="entry name" value="DUF1499"/>
</dbReference>
<dbReference type="EMBL" id="JALJOV010002001">
    <property type="protein sequence ID" value="KAK9836403.1"/>
    <property type="molecule type" value="Genomic_DNA"/>
</dbReference>
<protein>
    <recommendedName>
        <fullName evidence="3">DUF1499 domain-containing protein</fullName>
    </recommendedName>
</protein>
<keyword evidence="2" id="KW-1185">Reference proteome</keyword>
<gene>
    <name evidence="1" type="ORF">WJX84_011615</name>
</gene>